<keyword evidence="2" id="KW-0238">DNA-binding</keyword>
<reference evidence="5" key="1">
    <citation type="journal article" date="2022" name="Cell">
        <title>Design, construction, and in vivo augmentation of a complex gut microbiome.</title>
        <authorList>
            <person name="Cheng A.G."/>
            <person name="Ho P.Y."/>
            <person name="Aranda-Diaz A."/>
            <person name="Jain S."/>
            <person name="Yu F.B."/>
            <person name="Meng X."/>
            <person name="Wang M."/>
            <person name="Iakiviak M."/>
            <person name="Nagashima K."/>
            <person name="Zhao A."/>
            <person name="Murugkar P."/>
            <person name="Patil A."/>
            <person name="Atabakhsh K."/>
            <person name="Weakley A."/>
            <person name="Yan J."/>
            <person name="Brumbaugh A.R."/>
            <person name="Higginbottom S."/>
            <person name="Dimas A."/>
            <person name="Shiver A.L."/>
            <person name="Deutschbauer A."/>
            <person name="Neff N."/>
            <person name="Sonnenburg J.L."/>
            <person name="Huang K.C."/>
            <person name="Fischbach M.A."/>
        </authorList>
    </citation>
    <scope>NUCLEOTIDE SEQUENCE</scope>
    <source>
        <strain evidence="5">AP11</strain>
    </source>
</reference>
<dbReference type="SMART" id="SM00342">
    <property type="entry name" value="HTH_ARAC"/>
    <property type="match status" value="1"/>
</dbReference>
<proteinExistence type="predicted"/>
<sequence>MAKKTALPTVRIAQLARHESGGYLAANLAVSDDGWNGLEPFDRPVRLGGGALVLCAGGRCRISINLKIYEIVENDLIVLFSGSIVHVSQRSDDLSLRAAGFSTDFLKGVPQSVVPLYPYMFHNPVLLLSHEDADMLADYFDRLREKATRQNHLYTREITLQLLLSMFFEISALYQAKHPKDNRRLTRNEEIFKRLMQLIMRHYREQRATAFYARELCLTPKYLASVVKKISNRSVAEWIAEAVILDAKTQLRTSQMTVQQIANYLNFPNPSFFGRFFKKHTGMTPKAYRLSE</sequence>
<protein>
    <submittedName>
        <fullName evidence="5">Helix-turn-helix domain-containing protein</fullName>
    </submittedName>
</protein>
<evidence type="ECO:0000256" key="3">
    <source>
        <dbReference type="ARBA" id="ARBA00023163"/>
    </source>
</evidence>
<evidence type="ECO:0000256" key="1">
    <source>
        <dbReference type="ARBA" id="ARBA00023015"/>
    </source>
</evidence>
<dbReference type="Proteomes" id="UP001059295">
    <property type="component" value="Chromosome"/>
</dbReference>
<dbReference type="PANTHER" id="PTHR43280">
    <property type="entry name" value="ARAC-FAMILY TRANSCRIPTIONAL REGULATOR"/>
    <property type="match status" value="1"/>
</dbReference>
<dbReference type="SUPFAM" id="SSF51215">
    <property type="entry name" value="Regulatory protein AraC"/>
    <property type="match status" value="1"/>
</dbReference>
<organism evidence="5 6">
    <name type="scientific">Alistipes ihumii AP11</name>
    <dbReference type="NCBI Taxonomy" id="1211813"/>
    <lineage>
        <taxon>Bacteria</taxon>
        <taxon>Pseudomonadati</taxon>
        <taxon>Bacteroidota</taxon>
        <taxon>Bacteroidia</taxon>
        <taxon>Bacteroidales</taxon>
        <taxon>Rikenellaceae</taxon>
        <taxon>Alistipes</taxon>
    </lineage>
</organism>
<gene>
    <name evidence="5" type="ORF">NQ491_06365</name>
</gene>
<keyword evidence="1" id="KW-0805">Transcription regulation</keyword>
<dbReference type="EMBL" id="CP102294">
    <property type="protein sequence ID" value="UWN56292.1"/>
    <property type="molecule type" value="Genomic_DNA"/>
</dbReference>
<evidence type="ECO:0000256" key="2">
    <source>
        <dbReference type="ARBA" id="ARBA00023125"/>
    </source>
</evidence>
<dbReference type="SUPFAM" id="SSF46689">
    <property type="entry name" value="Homeodomain-like"/>
    <property type="match status" value="1"/>
</dbReference>
<name>A0ABY5UW23_9BACT</name>
<dbReference type="PROSITE" id="PS01124">
    <property type="entry name" value="HTH_ARAC_FAMILY_2"/>
    <property type="match status" value="1"/>
</dbReference>
<dbReference type="Gene3D" id="1.10.10.60">
    <property type="entry name" value="Homeodomain-like"/>
    <property type="match status" value="1"/>
</dbReference>
<feature type="domain" description="HTH araC/xylS-type" evidence="4">
    <location>
        <begin position="193"/>
        <end position="291"/>
    </location>
</feature>
<accession>A0ABY5UW23</accession>
<keyword evidence="3" id="KW-0804">Transcription</keyword>
<dbReference type="Pfam" id="PF12833">
    <property type="entry name" value="HTH_18"/>
    <property type="match status" value="1"/>
</dbReference>
<dbReference type="InterPro" id="IPR009057">
    <property type="entry name" value="Homeodomain-like_sf"/>
</dbReference>
<evidence type="ECO:0000259" key="4">
    <source>
        <dbReference type="PROSITE" id="PS01124"/>
    </source>
</evidence>
<dbReference type="PANTHER" id="PTHR43280:SF32">
    <property type="entry name" value="TRANSCRIPTIONAL REGULATORY PROTEIN"/>
    <property type="match status" value="1"/>
</dbReference>
<dbReference type="GeneID" id="82891341"/>
<dbReference type="RefSeq" id="WP_019246076.1">
    <property type="nucleotide sequence ID" value="NZ_CAPH01000013.1"/>
</dbReference>
<evidence type="ECO:0000313" key="5">
    <source>
        <dbReference type="EMBL" id="UWN56292.1"/>
    </source>
</evidence>
<dbReference type="InterPro" id="IPR037923">
    <property type="entry name" value="HTH-like"/>
</dbReference>
<evidence type="ECO:0000313" key="6">
    <source>
        <dbReference type="Proteomes" id="UP001059295"/>
    </source>
</evidence>
<dbReference type="InterPro" id="IPR018060">
    <property type="entry name" value="HTH_AraC"/>
</dbReference>
<keyword evidence="6" id="KW-1185">Reference proteome</keyword>